<accession>E8T328</accession>
<gene>
    <name evidence="1" type="ordered locus">Theam_0059</name>
</gene>
<dbReference type="HOGENOM" id="CLU_2276130_0_0_0"/>
<proteinExistence type="predicted"/>
<evidence type="ECO:0000313" key="1">
    <source>
        <dbReference type="EMBL" id="ADU96033.1"/>
    </source>
</evidence>
<organism evidence="1 2">
    <name type="scientific">Thermovibrio ammonificans (strain DSM 15698 / JCM 12110 / HB-1)</name>
    <dbReference type="NCBI Taxonomy" id="648996"/>
    <lineage>
        <taxon>Bacteria</taxon>
        <taxon>Pseudomonadati</taxon>
        <taxon>Aquificota</taxon>
        <taxon>Aquificia</taxon>
        <taxon>Desulfurobacteriales</taxon>
        <taxon>Desulfurobacteriaceae</taxon>
        <taxon>Thermovibrio</taxon>
    </lineage>
</organism>
<reference evidence="1" key="1">
    <citation type="submission" date="2011-01" db="EMBL/GenBank/DDBJ databases">
        <title>Complete sequence of chromosome of Thermovibrio ammonificans HB-1.</title>
        <authorList>
            <consortium name="US DOE Joint Genome Institute"/>
            <person name="Lucas S."/>
            <person name="Copeland A."/>
            <person name="Lapidus A."/>
            <person name="Cheng J.-F."/>
            <person name="Goodwin L."/>
            <person name="Pitluck S."/>
            <person name="Davenport K."/>
            <person name="Detter J.C."/>
            <person name="Han C."/>
            <person name="Tapia R."/>
            <person name="Land M."/>
            <person name="Hauser L."/>
            <person name="Kyrpides N."/>
            <person name="Ivanova N."/>
            <person name="Ovchinnikova G."/>
            <person name="Vetriani C."/>
            <person name="Woyke T."/>
        </authorList>
    </citation>
    <scope>NUCLEOTIDE SEQUENCE [LARGE SCALE GENOMIC DNA]</scope>
    <source>
        <strain evidence="1">HB-1</strain>
    </source>
</reference>
<evidence type="ECO:0008006" key="3">
    <source>
        <dbReference type="Google" id="ProtNLM"/>
    </source>
</evidence>
<sequence>MEKEITLPVSKQKVKVKALTGAQVAQLPFDLELEVNKAAKEGRFLHPEHQAQIAKVLGFNPEELHYLDMRAVVDAVIGLTLVPDFLERSSEPPASSQSSQRS</sequence>
<dbReference type="Proteomes" id="UP000006362">
    <property type="component" value="Chromosome"/>
</dbReference>
<protein>
    <recommendedName>
        <fullName evidence="3">Phage tail assembly protein</fullName>
    </recommendedName>
</protein>
<dbReference type="RefSeq" id="WP_013536819.1">
    <property type="nucleotide sequence ID" value="NC_014926.1"/>
</dbReference>
<dbReference type="KEGG" id="tam:Theam_0059"/>
<keyword evidence="2" id="KW-1185">Reference proteome</keyword>
<evidence type="ECO:0000313" key="2">
    <source>
        <dbReference type="Proteomes" id="UP000006362"/>
    </source>
</evidence>
<dbReference type="EMBL" id="CP002444">
    <property type="protein sequence ID" value="ADU96033.1"/>
    <property type="molecule type" value="Genomic_DNA"/>
</dbReference>
<name>E8T328_THEA1</name>
<dbReference type="STRING" id="648996.Theam_0059"/>
<dbReference type="AlphaFoldDB" id="E8T328"/>